<keyword evidence="2" id="KW-1185">Reference proteome</keyword>
<dbReference type="EMBL" id="KU595432">
    <property type="protein sequence ID" value="AMM44658.1"/>
    <property type="molecule type" value="Genomic_DNA"/>
</dbReference>
<dbReference type="KEGG" id="vg:40066141"/>
<dbReference type="GeneID" id="40066141"/>
<protein>
    <recommendedName>
        <fullName evidence="3">Terminase small subunit</fullName>
    </recommendedName>
</protein>
<evidence type="ECO:0000313" key="2">
    <source>
        <dbReference type="Proteomes" id="UP000223835"/>
    </source>
</evidence>
<dbReference type="InterPro" id="IPR024345">
    <property type="entry name" value="DNA_matur_Phage_T7-like"/>
</dbReference>
<dbReference type="OrthoDB" id="24530at10239"/>
<evidence type="ECO:0000313" key="1">
    <source>
        <dbReference type="EMBL" id="AMM44658.1"/>
    </source>
</evidence>
<dbReference type="Proteomes" id="UP000223835">
    <property type="component" value="Segment"/>
</dbReference>
<evidence type="ECO:0008006" key="3">
    <source>
        <dbReference type="Google" id="ProtNLM"/>
    </source>
</evidence>
<dbReference type="RefSeq" id="YP_009275455.1">
    <property type="nucleotide sequence ID" value="NC_030928.1"/>
</dbReference>
<reference evidence="1 2" key="1">
    <citation type="journal article" date="2016" name="Genome Announc.">
        <title>Complete Genome Sequences of Lytic Bacteriophages of Xanthomonas arboricola pv. juglandis.</title>
        <authorList>
            <person name="Retamales J."/>
            <person name="Vasquez I."/>
            <person name="Santos L."/>
            <person name="Segovia C."/>
            <person name="Ayala M."/>
            <person name="Alvarado R."/>
            <person name="Nunez P."/>
            <person name="Santander J."/>
        </authorList>
    </citation>
    <scope>NUCLEOTIDE SEQUENCE [LARGE SCALE GENOMIC DNA]</scope>
</reference>
<organism evidence="1 2">
    <name type="scientific">Xanthomonas phage f20-Xaj</name>
    <dbReference type="NCBI Taxonomy" id="1784979"/>
    <lineage>
        <taxon>Viruses</taxon>
        <taxon>Duplodnaviria</taxon>
        <taxon>Heunggongvirae</taxon>
        <taxon>Uroviricota</taxon>
        <taxon>Caudoviricetes</taxon>
        <taxon>Autographivirales</taxon>
        <taxon>Autonotataviridae</taxon>
        <taxon>Gujervirinae</taxon>
        <taxon>Pradovirus</taxon>
        <taxon>Pradovirus f20</taxon>
    </lineage>
</organism>
<dbReference type="Pfam" id="PF11123">
    <property type="entry name" value="DNA_Packaging_2"/>
    <property type="match status" value="1"/>
</dbReference>
<name>A0A127AVM7_9CAUD</name>
<sequence>MSNPASEGALGALHELVATVLKERIANGELCTAADINAAIKFLKDNNITATREANKALGELEDELGKHSLPQADDTELQTALDNIVNFPGSVANHA</sequence>
<accession>A0A127AVM7</accession>
<proteinExistence type="predicted"/>